<dbReference type="AlphaFoldDB" id="A0A256FLW7"/>
<keyword evidence="2" id="KW-1185">Reference proteome</keyword>
<proteinExistence type="predicted"/>
<dbReference type="EMBL" id="NNRJ01000049">
    <property type="protein sequence ID" value="OYR15844.1"/>
    <property type="molecule type" value="Genomic_DNA"/>
</dbReference>
<evidence type="ECO:0000313" key="1">
    <source>
        <dbReference type="EMBL" id="OYR15844.1"/>
    </source>
</evidence>
<accession>A0A256FLW7</accession>
<protein>
    <submittedName>
        <fullName evidence="1">Uncharacterized protein</fullName>
    </submittedName>
</protein>
<comment type="caution">
    <text evidence="1">The sequence shown here is derived from an EMBL/GenBank/DDBJ whole genome shotgun (WGS) entry which is preliminary data.</text>
</comment>
<sequence length="39" mass="4202">MVCHQPSLMSFAQGSNSSIQQYVCQPDTLPESTGILSES</sequence>
<evidence type="ECO:0000313" key="2">
    <source>
        <dbReference type="Proteomes" id="UP000215590"/>
    </source>
</evidence>
<dbReference type="Proteomes" id="UP000215590">
    <property type="component" value="Unassembled WGS sequence"/>
</dbReference>
<reference evidence="1 2" key="1">
    <citation type="submission" date="2017-07" db="EMBL/GenBank/DDBJ databases">
        <title>Phylogenetic study on the rhizospheric bacterium Ochrobactrum sp. A44.</title>
        <authorList>
            <person name="Krzyzanowska D.M."/>
            <person name="Ossowicki A."/>
            <person name="Rajewska M."/>
            <person name="Maciag T."/>
            <person name="Kaczynski Z."/>
            <person name="Czerwicka M."/>
            <person name="Jafra S."/>
        </authorList>
    </citation>
    <scope>NUCLEOTIDE SEQUENCE [LARGE SCALE GENOMIC DNA]</scope>
    <source>
        <strain evidence="1 2">DSM 7216</strain>
    </source>
</reference>
<organism evidence="1 2">
    <name type="scientific">Brucella thiophenivorans</name>
    <dbReference type="NCBI Taxonomy" id="571255"/>
    <lineage>
        <taxon>Bacteria</taxon>
        <taxon>Pseudomonadati</taxon>
        <taxon>Pseudomonadota</taxon>
        <taxon>Alphaproteobacteria</taxon>
        <taxon>Hyphomicrobiales</taxon>
        <taxon>Brucellaceae</taxon>
        <taxon>Brucella/Ochrobactrum group</taxon>
        <taxon>Brucella</taxon>
    </lineage>
</organism>
<gene>
    <name evidence="1" type="ORF">CEV31_2659</name>
</gene>
<name>A0A256FLW7_9HYPH</name>